<dbReference type="PATRIC" id="fig|157838.3.peg.4777"/>
<comment type="caution">
    <text evidence="7">The sequence shown here is derived from an EMBL/GenBank/DDBJ whole genome shotgun (WGS) entry which is preliminary data.</text>
</comment>
<feature type="transmembrane region" description="Helical" evidence="6">
    <location>
        <begin position="63"/>
        <end position="91"/>
    </location>
</feature>
<evidence type="ECO:0000313" key="8">
    <source>
        <dbReference type="Proteomes" id="UP000051888"/>
    </source>
</evidence>
<keyword evidence="4 6" id="KW-1133">Transmembrane helix</keyword>
<accession>A0A0Q3WRD4</accession>
<sequence length="361" mass="41661">MKLGARIFKTGIAIVLALFLARLLHMPNAVFAGIAAIFAIKPTIYRSYLSIIEQLQGNLIGAIIGVVLVMIFNNNVLVVGLGAIITIIIMLKLKLENNVSLALVTMIALMETPGEHFLQFAGIRFSTLLLGILSAFIVNLIFLPPKYETKLYNSISNVTEDVLRWVRLTSRHAAEHQLLKKDITVLKERMLRVNDFLSMYKEERSYFKKSTIDKQRKAVVYRQMVILLQSSFDILKILHRYEQDLRQLPESVNEQLQELLDAIMSDHEKLILKFLGKIRKDSEIESVQLLEEQRNQLMELFLEDIEAENCLSQVQKFHVMRLLSAIVEYQEQLEHFEKLIDSFQSFHKDKNEVTVEEINED</sequence>
<keyword evidence="5 6" id="KW-0472">Membrane</keyword>
<protein>
    <recommendedName>
        <fullName evidence="9">Aromatic acid exporter family protein</fullName>
    </recommendedName>
</protein>
<gene>
    <name evidence="7" type="ORF">AN964_21815</name>
</gene>
<reference evidence="7 8" key="1">
    <citation type="submission" date="2015-09" db="EMBL/GenBank/DDBJ databases">
        <title>Genome sequencing project for genomic taxonomy and phylogenomics of Bacillus-like bacteria.</title>
        <authorList>
            <person name="Liu B."/>
            <person name="Wang J."/>
            <person name="Zhu Y."/>
            <person name="Liu G."/>
            <person name="Chen Q."/>
            <person name="Chen Z."/>
            <person name="Lan J."/>
            <person name="Che J."/>
            <person name="Ge C."/>
            <person name="Shi H."/>
            <person name="Pan Z."/>
            <person name="Liu X."/>
        </authorList>
    </citation>
    <scope>NUCLEOTIDE SEQUENCE [LARGE SCALE GENOMIC DNA]</scope>
    <source>
        <strain evidence="7 8">LMG 18435</strain>
    </source>
</reference>
<feature type="transmembrane region" description="Helical" evidence="6">
    <location>
        <begin position="120"/>
        <end position="143"/>
    </location>
</feature>
<dbReference type="EMBL" id="LJJC01000015">
    <property type="protein sequence ID" value="KQL50316.1"/>
    <property type="molecule type" value="Genomic_DNA"/>
</dbReference>
<dbReference type="OrthoDB" id="1653617at2"/>
<comment type="subcellular location">
    <subcellularLocation>
        <location evidence="1">Cell membrane</location>
        <topology evidence="1">Multi-pass membrane protein</topology>
    </subcellularLocation>
</comment>
<evidence type="ECO:0000256" key="6">
    <source>
        <dbReference type="SAM" id="Phobius"/>
    </source>
</evidence>
<evidence type="ECO:0000313" key="7">
    <source>
        <dbReference type="EMBL" id="KQL50316.1"/>
    </source>
</evidence>
<dbReference type="AlphaFoldDB" id="A0A0Q3WRD4"/>
<dbReference type="PANTHER" id="PTHR30509">
    <property type="entry name" value="P-HYDROXYBENZOIC ACID EFFLUX PUMP SUBUNIT-RELATED"/>
    <property type="match status" value="1"/>
</dbReference>
<evidence type="ECO:0000256" key="5">
    <source>
        <dbReference type="ARBA" id="ARBA00023136"/>
    </source>
</evidence>
<dbReference type="PANTHER" id="PTHR30509:SF27">
    <property type="entry name" value="UPF0421 PROTEIN YGAE"/>
    <property type="match status" value="1"/>
</dbReference>
<keyword evidence="3 6" id="KW-0812">Transmembrane</keyword>
<proteinExistence type="predicted"/>
<dbReference type="Pfam" id="PF06081">
    <property type="entry name" value="ArAE_1"/>
    <property type="match status" value="1"/>
</dbReference>
<dbReference type="InterPro" id="IPR010343">
    <property type="entry name" value="ArAE_1"/>
</dbReference>
<evidence type="ECO:0000256" key="1">
    <source>
        <dbReference type="ARBA" id="ARBA00004651"/>
    </source>
</evidence>
<evidence type="ECO:0000256" key="4">
    <source>
        <dbReference type="ARBA" id="ARBA00022989"/>
    </source>
</evidence>
<evidence type="ECO:0000256" key="2">
    <source>
        <dbReference type="ARBA" id="ARBA00022475"/>
    </source>
</evidence>
<keyword evidence="8" id="KW-1185">Reference proteome</keyword>
<organism evidence="7 8">
    <name type="scientific">Heyndrickxia shackletonii</name>
    <dbReference type="NCBI Taxonomy" id="157838"/>
    <lineage>
        <taxon>Bacteria</taxon>
        <taxon>Bacillati</taxon>
        <taxon>Bacillota</taxon>
        <taxon>Bacilli</taxon>
        <taxon>Bacillales</taxon>
        <taxon>Bacillaceae</taxon>
        <taxon>Heyndrickxia</taxon>
    </lineage>
</organism>
<dbReference type="Proteomes" id="UP000051888">
    <property type="component" value="Unassembled WGS sequence"/>
</dbReference>
<keyword evidence="2" id="KW-1003">Cell membrane</keyword>
<evidence type="ECO:0008006" key="9">
    <source>
        <dbReference type="Google" id="ProtNLM"/>
    </source>
</evidence>
<name>A0A0Q3WRD4_9BACI</name>
<evidence type="ECO:0000256" key="3">
    <source>
        <dbReference type="ARBA" id="ARBA00022692"/>
    </source>
</evidence>
<dbReference type="GO" id="GO:0005886">
    <property type="term" value="C:plasma membrane"/>
    <property type="evidence" value="ECO:0007669"/>
    <property type="project" value="UniProtKB-SubCell"/>
</dbReference>
<dbReference type="STRING" id="157838.AN964_21815"/>
<dbReference type="RefSeq" id="WP_055741915.1">
    <property type="nucleotide sequence ID" value="NZ_JAAIWL010000019.1"/>
</dbReference>